<evidence type="ECO:0000313" key="3">
    <source>
        <dbReference type="Proteomes" id="UP000239203"/>
    </source>
</evidence>
<dbReference type="AlphaFoldDB" id="A0A2S6GF37"/>
<proteinExistence type="predicted"/>
<dbReference type="InterPro" id="IPR006827">
    <property type="entry name" value="Lant_deHydtase_N"/>
</dbReference>
<evidence type="ECO:0000259" key="1">
    <source>
        <dbReference type="Pfam" id="PF04738"/>
    </source>
</evidence>
<evidence type="ECO:0000313" key="2">
    <source>
        <dbReference type="EMBL" id="PPK63726.1"/>
    </source>
</evidence>
<keyword evidence="3" id="KW-1185">Reference proteome</keyword>
<dbReference type="EMBL" id="PTIX01000025">
    <property type="protein sequence ID" value="PPK63726.1"/>
    <property type="molecule type" value="Genomic_DNA"/>
</dbReference>
<reference evidence="2 3" key="1">
    <citation type="submission" date="2018-02" db="EMBL/GenBank/DDBJ databases">
        <title>Genomic Encyclopedia of Archaeal and Bacterial Type Strains, Phase II (KMG-II): from individual species to whole genera.</title>
        <authorList>
            <person name="Goeker M."/>
        </authorList>
    </citation>
    <scope>NUCLEOTIDE SEQUENCE [LARGE SCALE GENOMIC DNA]</scope>
    <source>
        <strain evidence="2 3">YU 961-1</strain>
    </source>
</reference>
<gene>
    <name evidence="2" type="ORF">CLV40_12561</name>
</gene>
<protein>
    <submittedName>
        <fullName evidence="2">Lantibiotic biosynthesis dehydratase-like protein</fullName>
    </submittedName>
</protein>
<sequence>MAAEPTARLGEHFVVRVAGLPLAALRDLRCPTSRRWVDAVLRAEEDLTAEGRELSDAVHDVVHAADDGTRRALLRLRRDLFNNRVPVGDPGAVVGSLDPALGDRVAHWTRRRRALVDLLAAGTRPVAADLARSRTALRALATEPRLRAGMLLASPTLDGQLDGYLADRPGKPDKRTRRIERSLLSYLYRSAAKTSPFSTFTGVALGRFDTGPRTGRSLPAGEDWVGHVRLNVVVLARLTDLLLADPDRRGDLPVAPTPDFARDPDRVRYVRRWVTTGDADAAVTFDAVSDKLFYLRRSGALDRLLGVFAQATGPHRYRDLVAWLAEDLGVPADECDRYLDALVRLGLLRVPVLDTDAHTADPLARFRDALVAVDRPWARELADALGGPAEHLRRFPGAGVELRRELLAALRRDLRAVLDGLGGERVGLPRTVVYEDVRAGAPATARADWAELVEEPLRQLRRLLPAFDLVVAQRLTLLGYFVARHGRGGRCADVLGLVHEFHEDFYNQYTRFAAARQAFDADGEYVPETNWLGLPALVALDSARRVFTARIRALADAAGPGAVEVELDGDLVDAVAAALPPTGVDFQPYSHFLQVAERGPGTVAVVNQSYGGLFFPFSRFTHCFPDDDLAGTLLRTARRLQPPGAVFAEVTGGQVTTNLNLHGRLTPYQIVVPGEVSTVDAEHRIPLADLVVAHDAEADRLVLRSNRLGREVIPVYLGYLVPLALPEIARTLLLLSPASLARLDPWGGVPATAVDGVARRPRLRLGPLVLARRAWETTAGALPLRAPGAGDPEWLLAWHRWRRAHGVPERVFATVTGASARGPVTSKPQYVDFDSQLSLLALEALITDPGDRVVLTEALPDADETHVVSARGGHVAEIAVETHPIHREEGDR</sequence>
<accession>A0A2S6GF37</accession>
<dbReference type="Proteomes" id="UP000239203">
    <property type="component" value="Unassembled WGS sequence"/>
</dbReference>
<feature type="domain" description="Lantibiotic dehydratase N-terminal" evidence="1">
    <location>
        <begin position="143"/>
        <end position="813"/>
    </location>
</feature>
<name>A0A2S6GF37_9PSEU</name>
<organism evidence="2 3">
    <name type="scientific">Actinokineospora auranticolor</name>
    <dbReference type="NCBI Taxonomy" id="155976"/>
    <lineage>
        <taxon>Bacteria</taxon>
        <taxon>Bacillati</taxon>
        <taxon>Actinomycetota</taxon>
        <taxon>Actinomycetes</taxon>
        <taxon>Pseudonocardiales</taxon>
        <taxon>Pseudonocardiaceae</taxon>
        <taxon>Actinokineospora</taxon>
    </lineage>
</organism>
<comment type="caution">
    <text evidence="2">The sequence shown here is derived from an EMBL/GenBank/DDBJ whole genome shotgun (WGS) entry which is preliminary data.</text>
</comment>
<dbReference type="Pfam" id="PF04738">
    <property type="entry name" value="Lant_dehydr_N"/>
    <property type="match status" value="1"/>
</dbReference>